<proteinExistence type="predicted"/>
<accession>S4PNR8</accession>
<organism evidence="1">
    <name type="scientific">Pararge aegeria</name>
    <name type="common">speckled wood butterfly</name>
    <dbReference type="NCBI Taxonomy" id="116150"/>
    <lineage>
        <taxon>Eukaryota</taxon>
        <taxon>Metazoa</taxon>
        <taxon>Ecdysozoa</taxon>
        <taxon>Arthropoda</taxon>
        <taxon>Hexapoda</taxon>
        <taxon>Insecta</taxon>
        <taxon>Pterygota</taxon>
        <taxon>Neoptera</taxon>
        <taxon>Endopterygota</taxon>
        <taxon>Lepidoptera</taxon>
        <taxon>Glossata</taxon>
        <taxon>Ditrysia</taxon>
        <taxon>Papilionoidea</taxon>
        <taxon>Nymphalidae</taxon>
        <taxon>Satyrinae</taxon>
        <taxon>Satyrini</taxon>
        <taxon>Parargina</taxon>
        <taxon>Pararge</taxon>
    </lineage>
</organism>
<name>S4PNR8_9NEOP</name>
<dbReference type="AlphaFoldDB" id="S4PNR8"/>
<evidence type="ECO:0000313" key="1">
    <source>
        <dbReference type="EMBL" id="JAA89730.1"/>
    </source>
</evidence>
<reference evidence="1" key="2">
    <citation type="submission" date="2013-05" db="EMBL/GenBank/DDBJ databases">
        <authorList>
            <person name="Carter J.-M."/>
            <person name="Baker S.C."/>
            <person name="Pink R."/>
            <person name="Carter D.R.F."/>
            <person name="Collins A."/>
            <person name="Tomlin J."/>
            <person name="Gibbs M."/>
            <person name="Breuker C.J."/>
        </authorList>
    </citation>
    <scope>NUCLEOTIDE SEQUENCE</scope>
    <source>
        <tissue evidence="1">Ovary</tissue>
    </source>
</reference>
<sequence length="99" mass="11468">MPHVQVLDVEDVVGYVKLYNLITPRCIKFMRKAQIFDIVNKCCEKIHKTESAKFVRQALLSNKCGMLNSKTLRKEIFTNEDRLCMELKNLVLTYTGNNA</sequence>
<protein>
    <submittedName>
        <fullName evidence="1">Uncharacterized protein</fullName>
    </submittedName>
</protein>
<dbReference type="EMBL" id="GAIX01002830">
    <property type="protein sequence ID" value="JAA89730.1"/>
    <property type="molecule type" value="Transcribed_RNA"/>
</dbReference>
<reference evidence="1" key="1">
    <citation type="journal article" date="2013" name="BMC Genomics">
        <title>Unscrambling butterfly oogenesis.</title>
        <authorList>
            <person name="Carter J.M."/>
            <person name="Baker S.C."/>
            <person name="Pink R."/>
            <person name="Carter D.R."/>
            <person name="Collins A."/>
            <person name="Tomlin J."/>
            <person name="Gibbs M."/>
            <person name="Breuker C.J."/>
        </authorList>
    </citation>
    <scope>NUCLEOTIDE SEQUENCE</scope>
    <source>
        <tissue evidence="1">Ovary</tissue>
    </source>
</reference>